<feature type="compositionally biased region" description="Basic and acidic residues" evidence="2">
    <location>
        <begin position="121"/>
        <end position="135"/>
    </location>
</feature>
<dbReference type="CDD" id="cd09272">
    <property type="entry name" value="RNase_HI_RT_Ty1"/>
    <property type="match status" value="1"/>
</dbReference>
<dbReference type="InterPro" id="IPR013103">
    <property type="entry name" value="RVT_2"/>
</dbReference>
<feature type="region of interest" description="Disordered" evidence="2">
    <location>
        <begin position="112"/>
        <end position="163"/>
    </location>
</feature>
<evidence type="ECO:0000313" key="4">
    <source>
        <dbReference type="EMBL" id="BAH91641.1"/>
    </source>
</evidence>
<proteinExistence type="predicted"/>
<dbReference type="InterPro" id="IPR043502">
    <property type="entry name" value="DNA/RNA_pol_sf"/>
</dbReference>
<reference evidence="5" key="2">
    <citation type="journal article" date="2008" name="Nucleic Acids Res.">
        <title>The rice annotation project database (RAP-DB): 2008 update.</title>
        <authorList>
            <consortium name="The rice annotation project (RAP)"/>
        </authorList>
    </citation>
    <scope>GENOME REANNOTATION</scope>
    <source>
        <strain evidence="5">cv. Nipponbare</strain>
    </source>
</reference>
<feature type="region of interest" description="Disordered" evidence="2">
    <location>
        <begin position="247"/>
        <end position="275"/>
    </location>
</feature>
<reference evidence="4 5" key="1">
    <citation type="journal article" date="2005" name="Nature">
        <title>The map-based sequence of the rice genome.</title>
        <authorList>
            <consortium name="International rice genome sequencing project (IRGSP)"/>
            <person name="Matsumoto T."/>
            <person name="Wu J."/>
            <person name="Kanamori H."/>
            <person name="Katayose Y."/>
            <person name="Fujisawa M."/>
            <person name="Namiki N."/>
            <person name="Mizuno H."/>
            <person name="Yamamoto K."/>
            <person name="Antonio B.A."/>
            <person name="Baba T."/>
            <person name="Sakata K."/>
            <person name="Nagamura Y."/>
            <person name="Aoki H."/>
            <person name="Arikawa K."/>
            <person name="Arita K."/>
            <person name="Bito T."/>
            <person name="Chiden Y."/>
            <person name="Fujitsuka N."/>
            <person name="Fukunaka R."/>
            <person name="Hamada M."/>
            <person name="Harada C."/>
            <person name="Hayashi A."/>
            <person name="Hijishita S."/>
            <person name="Honda M."/>
            <person name="Hosokawa S."/>
            <person name="Ichikawa Y."/>
            <person name="Idonuma A."/>
            <person name="Iijima M."/>
            <person name="Ikeda M."/>
            <person name="Ikeno M."/>
            <person name="Ito K."/>
            <person name="Ito S."/>
            <person name="Ito T."/>
            <person name="Ito Y."/>
            <person name="Ito Y."/>
            <person name="Iwabuchi A."/>
            <person name="Kamiya K."/>
            <person name="Karasawa W."/>
            <person name="Kurita K."/>
            <person name="Katagiri S."/>
            <person name="Kikuta A."/>
            <person name="Kobayashi H."/>
            <person name="Kobayashi N."/>
            <person name="Machita K."/>
            <person name="Maehara T."/>
            <person name="Masukawa M."/>
            <person name="Mizubayashi T."/>
            <person name="Mukai Y."/>
            <person name="Nagasaki H."/>
            <person name="Nagata Y."/>
            <person name="Naito S."/>
            <person name="Nakashima M."/>
            <person name="Nakama Y."/>
            <person name="Nakamichi Y."/>
            <person name="Nakamura M."/>
            <person name="Meguro A."/>
            <person name="Negishi M."/>
            <person name="Ohta I."/>
            <person name="Ohta T."/>
            <person name="Okamoto M."/>
            <person name="Ono N."/>
            <person name="Saji S."/>
            <person name="Sakaguchi M."/>
            <person name="Sakai K."/>
            <person name="Shibata M."/>
            <person name="Shimokawa T."/>
            <person name="Song J."/>
            <person name="Takazaki Y."/>
            <person name="Terasawa K."/>
            <person name="Tsugane M."/>
            <person name="Tsuji K."/>
            <person name="Ueda S."/>
            <person name="Waki K."/>
            <person name="Yamagata H."/>
            <person name="Yamamoto M."/>
            <person name="Yamamoto S."/>
            <person name="Yamane H."/>
            <person name="Yoshiki S."/>
            <person name="Yoshihara R."/>
            <person name="Yukawa K."/>
            <person name="Zhong H."/>
            <person name="Yano M."/>
            <person name="Yuan Q."/>
            <person name="Ouyang S."/>
            <person name="Liu J."/>
            <person name="Jones K.M."/>
            <person name="Gansberger K."/>
            <person name="Moffat K."/>
            <person name="Hill J."/>
            <person name="Bera J."/>
            <person name="Fadrosh D."/>
            <person name="Jin S."/>
            <person name="Johri S."/>
            <person name="Kim M."/>
            <person name="Overton L."/>
            <person name="Reardon M."/>
            <person name="Tsitrin T."/>
            <person name="Vuong H."/>
            <person name="Weaver B."/>
            <person name="Ciecko A."/>
            <person name="Tallon L."/>
            <person name="Jackson J."/>
            <person name="Pai G."/>
            <person name="Aken S.V."/>
            <person name="Utterback T."/>
            <person name="Reidmuller S."/>
            <person name="Feldblyum T."/>
            <person name="Hsiao J."/>
            <person name="Zismann V."/>
            <person name="Iobst S."/>
            <person name="de Vazeille A.R."/>
            <person name="Buell C.R."/>
            <person name="Ying K."/>
            <person name="Li Y."/>
            <person name="Lu T."/>
            <person name="Huang Y."/>
            <person name="Zhao Q."/>
            <person name="Feng Q."/>
            <person name="Zhang L."/>
            <person name="Zhu J."/>
            <person name="Weng Q."/>
            <person name="Mu J."/>
            <person name="Lu Y."/>
            <person name="Fan D."/>
            <person name="Liu Y."/>
            <person name="Guan J."/>
            <person name="Zhang Y."/>
            <person name="Yu S."/>
            <person name="Liu X."/>
            <person name="Zhang Y."/>
            <person name="Hong G."/>
            <person name="Han B."/>
            <person name="Choisne N."/>
            <person name="Demange N."/>
            <person name="Orjeda G."/>
            <person name="Samain S."/>
            <person name="Cattolico L."/>
            <person name="Pelletier E."/>
            <person name="Couloux A."/>
            <person name="Segurens B."/>
            <person name="Wincker P."/>
            <person name="D'Hont A."/>
            <person name="Scarpelli C."/>
            <person name="Weissenbach J."/>
            <person name="Salanoubat M."/>
            <person name="Quetier F."/>
            <person name="Yu Y."/>
            <person name="Kim H.R."/>
            <person name="Rambo T."/>
            <person name="Currie J."/>
            <person name="Collura K."/>
            <person name="Luo M."/>
            <person name="Yang T."/>
            <person name="Ammiraju J.S.S."/>
            <person name="Engler F."/>
            <person name="Soderlund C."/>
            <person name="Wing R.A."/>
            <person name="Palmer L.E."/>
            <person name="de la Bastide M."/>
            <person name="Spiegel L."/>
            <person name="Nascimento L."/>
            <person name="Zutavern T."/>
            <person name="O'Shaughnessy A."/>
            <person name="Dike S."/>
            <person name="Dedhia N."/>
            <person name="Preston R."/>
            <person name="Balija V."/>
            <person name="McCombie W.R."/>
            <person name="Chow T."/>
            <person name="Chen H."/>
            <person name="Chung M."/>
            <person name="Chen C."/>
            <person name="Shaw J."/>
            <person name="Wu H."/>
            <person name="Hsiao K."/>
            <person name="Chao Y."/>
            <person name="Chu M."/>
            <person name="Cheng C."/>
            <person name="Hour A."/>
            <person name="Lee P."/>
            <person name="Lin S."/>
            <person name="Lin Y."/>
            <person name="Liou J."/>
            <person name="Liu S."/>
            <person name="Hsing Y."/>
            <person name="Raghuvanshi S."/>
            <person name="Mohanty A."/>
            <person name="Bharti A.K."/>
            <person name="Gaur A."/>
            <person name="Gupta V."/>
            <person name="Kumar D."/>
            <person name="Ravi V."/>
            <person name="Vij S."/>
            <person name="Kapur A."/>
            <person name="Khurana P."/>
            <person name="Khurana P."/>
            <person name="Khurana J.P."/>
            <person name="Tyagi A.K."/>
            <person name="Gaikwad K."/>
            <person name="Singh A."/>
            <person name="Dalal V."/>
            <person name="Srivastava S."/>
            <person name="Dixit A."/>
            <person name="Pal A.K."/>
            <person name="Ghazi I.A."/>
            <person name="Yadav M."/>
            <person name="Pandit A."/>
            <person name="Bhargava A."/>
            <person name="Sureshbabu K."/>
            <person name="Batra K."/>
            <person name="Sharma T.R."/>
            <person name="Mohapatra T."/>
            <person name="Singh N.K."/>
            <person name="Messing J."/>
            <person name="Nelson A.B."/>
            <person name="Fuks G."/>
            <person name="Kavchok S."/>
            <person name="Keizer G."/>
            <person name="Linton E."/>
            <person name="Llaca V."/>
            <person name="Song R."/>
            <person name="Tanyolac B."/>
            <person name="Young S."/>
            <person name="Ho-Il K."/>
            <person name="Hahn J.H."/>
            <person name="Sangsakoo G."/>
            <person name="Vanavichit A."/>
            <person name="de Mattos Luiz.A.T."/>
            <person name="Zimmer P.D."/>
            <person name="Malone G."/>
            <person name="Dellagostin O."/>
            <person name="de Oliveira A.C."/>
            <person name="Bevan M."/>
            <person name="Bancroft I."/>
            <person name="Minx P."/>
            <person name="Cordum H."/>
            <person name="Wilson R."/>
            <person name="Cheng Z."/>
            <person name="Jin W."/>
            <person name="Jiang J."/>
            <person name="Leong S.A."/>
            <person name="Iwama H."/>
            <person name="Gojobori T."/>
            <person name="Itoh T."/>
            <person name="Niimura Y."/>
            <person name="Fujii Y."/>
            <person name="Habara T."/>
            <person name="Sakai H."/>
            <person name="Sato Y."/>
            <person name="Wilson G."/>
            <person name="Kumar K."/>
            <person name="McCouch S."/>
            <person name="Juretic N."/>
            <person name="Hoen D."/>
            <person name="Wright S."/>
            <person name="Bruskiewich R."/>
            <person name="Bureau T."/>
            <person name="Miyao A."/>
            <person name="Hirochika H."/>
            <person name="Nishikawa T."/>
            <person name="Kadowaki K."/>
            <person name="Sugiura M."/>
            <person name="Burr B."/>
            <person name="Sasaki T."/>
        </authorList>
    </citation>
    <scope>NUCLEOTIDE SEQUENCE [LARGE SCALE GENOMIC DNA]</scope>
    <source>
        <strain evidence="5">cv. Nipponbare</strain>
    </source>
</reference>
<keyword evidence="1" id="KW-0175">Coiled coil</keyword>
<dbReference type="EMBL" id="AP008208">
    <property type="protein sequence ID" value="BAH91641.1"/>
    <property type="molecule type" value="Genomic_DNA"/>
</dbReference>
<organism evidence="4 5">
    <name type="scientific">Oryza sativa subsp. japonica</name>
    <name type="common">Rice</name>
    <dbReference type="NCBI Taxonomy" id="39947"/>
    <lineage>
        <taxon>Eukaryota</taxon>
        <taxon>Viridiplantae</taxon>
        <taxon>Streptophyta</taxon>
        <taxon>Embryophyta</taxon>
        <taxon>Tracheophyta</taxon>
        <taxon>Spermatophyta</taxon>
        <taxon>Magnoliopsida</taxon>
        <taxon>Liliopsida</taxon>
        <taxon>Poales</taxon>
        <taxon>Poaceae</taxon>
        <taxon>BOP clade</taxon>
        <taxon>Oryzoideae</taxon>
        <taxon>Oryzeae</taxon>
        <taxon>Oryzinae</taxon>
        <taxon>Oryza</taxon>
        <taxon>Oryza sativa</taxon>
    </lineage>
</organism>
<feature type="domain" description="Reverse transcriptase Ty1/copia-type" evidence="3">
    <location>
        <begin position="333"/>
        <end position="407"/>
    </location>
</feature>
<feature type="compositionally biased region" description="Low complexity" evidence="2">
    <location>
        <begin position="7"/>
        <end position="23"/>
    </location>
</feature>
<dbReference type="Proteomes" id="UP000000763">
    <property type="component" value="Chromosome 2"/>
</dbReference>
<dbReference type="KEGG" id="dosa:Os02g0305200"/>
<evidence type="ECO:0000256" key="1">
    <source>
        <dbReference type="SAM" id="Coils"/>
    </source>
</evidence>
<sequence>MSDARSRRSVASSTRRQQDAELAAAEERRRATAQTAAAAARAARLAAAELAAARAEAEAEAAEDAARAAEVEVETLRSSINGSIAGDITADRELEELARGRARERAERWAAAHLHGGGGGPRDRAPADGNPDGRGRAGGSPEPARGPRRRHGSLSPDRRHGHHGVQTVKMVQYGDDTYDEERAVEKLFRCVPEKYRQIARSIESLLDLSTMSIEEALGRLKVVDGDEPRPLSGPITIGGKLHLTREQWEASQGDGRKGESSSPTGGHKPRKARGGVQLRPVEFVTPLSHDGERIDAYHDGEQLRYRTMEDLLGDQPVPGLVPRNLEAQLHLACDDVITGTKDAEVAAFKEEMKATFQMSDLGPLSFYLGIEVHQDNSGITLRQTAYAKRVVELAGLTDCNPALTPMEERLKLSRDSTAEEVDATQYRRLVGSLRYLTHTRPDLAFSVGYVVALSSCEAEYMAASAASTQALWLARLLSDLLGRDTGAVELRVDSKSALALAKNPVFHERSKHIRVRYHFIRSYLEEGSIKASYINTKDQLADLLTKPLGRIKFLELCSRIGMAQLSHKTAHKT</sequence>
<dbReference type="AlphaFoldDB" id="C7IYK4"/>
<dbReference type="Pfam" id="PF07727">
    <property type="entry name" value="RVT_2"/>
    <property type="match status" value="1"/>
</dbReference>
<name>C7IYK4_ORYSJ</name>
<feature type="region of interest" description="Disordered" evidence="2">
    <location>
        <begin position="1"/>
        <end position="28"/>
    </location>
</feature>
<dbReference type="PANTHER" id="PTHR11439:SF515">
    <property type="entry name" value="GAG-POL POLYPROTEIN"/>
    <property type="match status" value="1"/>
</dbReference>
<evidence type="ECO:0000259" key="3">
    <source>
        <dbReference type="Pfam" id="PF07727"/>
    </source>
</evidence>
<dbReference type="PANTHER" id="PTHR11439">
    <property type="entry name" value="GAG-POL-RELATED RETROTRANSPOSON"/>
    <property type="match status" value="1"/>
</dbReference>
<protein>
    <submittedName>
        <fullName evidence="4">Os02g0305200 protein</fullName>
    </submittedName>
</protein>
<evidence type="ECO:0000313" key="5">
    <source>
        <dbReference type="Proteomes" id="UP000000763"/>
    </source>
</evidence>
<feature type="compositionally biased region" description="Basic and acidic residues" evidence="2">
    <location>
        <begin position="247"/>
        <end position="259"/>
    </location>
</feature>
<accession>C7IYK4</accession>
<evidence type="ECO:0000256" key="2">
    <source>
        <dbReference type="SAM" id="MobiDB-lite"/>
    </source>
</evidence>
<gene>
    <name evidence="4" type="ordered locus">Os02g0305200</name>
</gene>
<feature type="coiled-coil region" evidence="1">
    <location>
        <begin position="40"/>
        <end position="79"/>
    </location>
</feature>
<dbReference type="SUPFAM" id="SSF56672">
    <property type="entry name" value="DNA/RNA polymerases"/>
    <property type="match status" value="1"/>
</dbReference>